<evidence type="ECO:0000313" key="1">
    <source>
        <dbReference type="EMBL" id="KAJ7568129.1"/>
    </source>
</evidence>
<organism evidence="1 2">
    <name type="scientific">Diphasiastrum complanatum</name>
    <name type="common">Issler's clubmoss</name>
    <name type="synonym">Lycopodium complanatum</name>
    <dbReference type="NCBI Taxonomy" id="34168"/>
    <lineage>
        <taxon>Eukaryota</taxon>
        <taxon>Viridiplantae</taxon>
        <taxon>Streptophyta</taxon>
        <taxon>Embryophyta</taxon>
        <taxon>Tracheophyta</taxon>
        <taxon>Lycopodiopsida</taxon>
        <taxon>Lycopodiales</taxon>
        <taxon>Lycopodiaceae</taxon>
        <taxon>Lycopodioideae</taxon>
        <taxon>Diphasiastrum</taxon>
    </lineage>
</organism>
<accession>A0ACC2ENR3</accession>
<evidence type="ECO:0000313" key="2">
    <source>
        <dbReference type="Proteomes" id="UP001162992"/>
    </source>
</evidence>
<keyword evidence="2" id="KW-1185">Reference proteome</keyword>
<reference evidence="2" key="1">
    <citation type="journal article" date="2024" name="Proc. Natl. Acad. Sci. U.S.A.">
        <title>Extraordinary preservation of gene collinearity over three hundred million years revealed in homosporous lycophytes.</title>
        <authorList>
            <person name="Li C."/>
            <person name="Wickell D."/>
            <person name="Kuo L.Y."/>
            <person name="Chen X."/>
            <person name="Nie B."/>
            <person name="Liao X."/>
            <person name="Peng D."/>
            <person name="Ji J."/>
            <person name="Jenkins J."/>
            <person name="Williams M."/>
            <person name="Shu S."/>
            <person name="Plott C."/>
            <person name="Barry K."/>
            <person name="Rajasekar S."/>
            <person name="Grimwood J."/>
            <person name="Han X."/>
            <person name="Sun S."/>
            <person name="Hou Z."/>
            <person name="He W."/>
            <person name="Dai G."/>
            <person name="Sun C."/>
            <person name="Schmutz J."/>
            <person name="Leebens-Mack J.H."/>
            <person name="Li F.W."/>
            <person name="Wang L."/>
        </authorList>
    </citation>
    <scope>NUCLEOTIDE SEQUENCE [LARGE SCALE GENOMIC DNA]</scope>
    <source>
        <strain evidence="2">cv. PW_Plant_1</strain>
    </source>
</reference>
<proteinExistence type="predicted"/>
<dbReference type="EMBL" id="CM055092">
    <property type="protein sequence ID" value="KAJ7568129.1"/>
    <property type="molecule type" value="Genomic_DNA"/>
</dbReference>
<dbReference type="Proteomes" id="UP001162992">
    <property type="component" value="Chromosome 1"/>
</dbReference>
<protein>
    <submittedName>
        <fullName evidence="1">Uncharacterized protein</fullName>
    </submittedName>
</protein>
<gene>
    <name evidence="1" type="ORF">O6H91_01G019900</name>
</gene>
<sequence>MKLLTLIAPRRLPTSENSLGAEFEPLLDLMPTVQKTEDSDTSISALTPNLQKVEDSVASSSPPLSPVSAVPGASSFVSTTAALSPISSPNASPSVVLYIQSAPVSPSPKFPVLETDSPAKDTESSRFGNRSFFGSFSKKKPAKIGGSAITPITPKKKHPLISRIKAATEKLKLRRSASFSRTLFDNNPDLKNTSDDLTSSSAPARLESKAFKLLRFASFSDKASSRGQDQPNQCLSPKASAERNSSVSRASSMKKMERKSSNRHLQKSLEAEGSTHKIGMHAKSNDSATLVVGLILIVVLSSLMMGRFTSILCTSCSLLVISNVRMAMLDTKSLKKHLHQREFVDYTSSEYKKKVIMDGLRARDFQGFVHS</sequence>
<comment type="caution">
    <text evidence="1">The sequence shown here is derived from an EMBL/GenBank/DDBJ whole genome shotgun (WGS) entry which is preliminary data.</text>
</comment>
<name>A0ACC2ENR3_DIPCM</name>